<dbReference type="Pfam" id="PF14014">
    <property type="entry name" value="DUF4230"/>
    <property type="match status" value="1"/>
</dbReference>
<accession>A0A6I1FSA6</accession>
<evidence type="ECO:0000313" key="3">
    <source>
        <dbReference type="Proteomes" id="UP000429595"/>
    </source>
</evidence>
<comment type="caution">
    <text evidence="2">The sequence shown here is derived from an EMBL/GenBank/DDBJ whole genome shotgun (WGS) entry which is preliminary data.</text>
</comment>
<keyword evidence="3" id="KW-1185">Reference proteome</keyword>
<dbReference type="Proteomes" id="UP000429595">
    <property type="component" value="Unassembled WGS sequence"/>
</dbReference>
<dbReference type="EMBL" id="WEIO01000003">
    <property type="protein sequence ID" value="KAB7707520.1"/>
    <property type="molecule type" value="Genomic_DNA"/>
</dbReference>
<gene>
    <name evidence="2" type="ORF">F9802_07160</name>
</gene>
<evidence type="ECO:0000313" key="2">
    <source>
        <dbReference type="EMBL" id="KAB7707520.1"/>
    </source>
</evidence>
<organism evidence="2 3">
    <name type="scientific">Bacillus aerolatus</name>
    <dbReference type="NCBI Taxonomy" id="2653354"/>
    <lineage>
        <taxon>Bacteria</taxon>
        <taxon>Bacillati</taxon>
        <taxon>Bacillota</taxon>
        <taxon>Bacilli</taxon>
        <taxon>Bacillales</taxon>
        <taxon>Bacillaceae</taxon>
        <taxon>Bacillus</taxon>
    </lineage>
</organism>
<reference evidence="2 3" key="1">
    <citation type="submission" date="2019-10" db="EMBL/GenBank/DDBJ databases">
        <title>Bacillus aerolatum sp. nov., isolated from bioaerosol of sport playgrounds.</title>
        <authorList>
            <person name="Chen P."/>
            <person name="Zhang G."/>
        </authorList>
    </citation>
    <scope>NUCLEOTIDE SEQUENCE [LARGE SCALE GENOMIC DNA]</scope>
    <source>
        <strain evidence="2 3">CX253</strain>
    </source>
</reference>
<dbReference type="RefSeq" id="WP_152150483.1">
    <property type="nucleotide sequence ID" value="NZ_WEIO01000003.1"/>
</dbReference>
<sequence length="240" mass="26099">MDRNEREKLEQVEALLKELKAGQEQTAATLAVERAPAAGAGKLAKGLLVFLIVSLLVFGAIGITSFYSGSGQKESAAFVEQIKDLNSLATAEAYTKAVIEQEDNKIFGQNISVNVPGTKRKILLIIPGKVLAGVDLSKVTKADVKVDEENKTVEINIPKAEILQEPALLTNEVKAFSIEGIFREKVDWKEGYALADEAKQQIEKEAVEQGLLQTAEKNAVQSLEQFFQHIGYKATVKVSG</sequence>
<feature type="transmembrane region" description="Helical" evidence="1">
    <location>
        <begin position="47"/>
        <end position="67"/>
    </location>
</feature>
<keyword evidence="1" id="KW-0812">Transmembrane</keyword>
<dbReference type="InterPro" id="IPR025324">
    <property type="entry name" value="DUF4230"/>
</dbReference>
<proteinExistence type="predicted"/>
<name>A0A6I1FSA6_9BACI</name>
<protein>
    <submittedName>
        <fullName evidence="2">DUF4230 domain-containing protein</fullName>
    </submittedName>
</protein>
<dbReference type="AlphaFoldDB" id="A0A6I1FSA6"/>
<keyword evidence="1" id="KW-1133">Transmembrane helix</keyword>
<evidence type="ECO:0000256" key="1">
    <source>
        <dbReference type="SAM" id="Phobius"/>
    </source>
</evidence>
<keyword evidence="1" id="KW-0472">Membrane</keyword>